<organism evidence="1 2">
    <name type="scientific">Acrocarpospora pleiomorpha</name>
    <dbReference type="NCBI Taxonomy" id="90975"/>
    <lineage>
        <taxon>Bacteria</taxon>
        <taxon>Bacillati</taxon>
        <taxon>Actinomycetota</taxon>
        <taxon>Actinomycetes</taxon>
        <taxon>Streptosporangiales</taxon>
        <taxon>Streptosporangiaceae</taxon>
        <taxon>Acrocarpospora</taxon>
    </lineage>
</organism>
<dbReference type="SUPFAM" id="SSF48208">
    <property type="entry name" value="Six-hairpin glycosidases"/>
    <property type="match status" value="1"/>
</dbReference>
<dbReference type="InterPro" id="IPR006311">
    <property type="entry name" value="TAT_signal"/>
</dbReference>
<comment type="caution">
    <text evidence="1">The sequence shown here is derived from an EMBL/GenBank/DDBJ whole genome shotgun (WGS) entry which is preliminary data.</text>
</comment>
<sequence length="760" mass="82674">MEDQSVPSAFRLSLSRRQTLIGMATGAAVFTLALNTARPALAATSETGGPLADVIPLPPGAPDRSLFAAAEQRLAPYLAVLAPLANGVEDEDPNTYGFMRGGFWRSPAEPFNARVQENVFTLSWFHANARSWNPYTGDPALLARLDAAIGHYLKLQKPEGCWPEYSAGELSRPATGFALGFLTVTLVELQRTGTLPETQSKIIAALRKAADWFLDPANPRVWSNPIPYTNQVAGGLLGIAEALPLLGDPTLATRLNERIDVLARDGLSPVGYFYEQNGNDLGYSLGVMTPDLAALYETTGSPVVKQMQETYYEWIRYNFVREPDGAGWFCNVATSSRTSLYILDDVKDDSYKADINSLWTSSIPASAAFTTAQEDKAALRAEWAASTEPVPQPPAGQVDPQVVRLSTYPERFPTRADKDAAISTMPYLTSDSLVEFRTDPRGQQFLFVRKPPYYFGGLFGVRATSRVQSGLSFLWHPDAGMLLYSTNNSVEGCWGTHRSDRFTSIDSNGNLSARYFRGDPAQNDELALDEVSSAEHLGIRYTTPDGRLTKDVDLRADALRVKVTALQHSTERMPLVLRGDDRLTLLGPVETEWTPGVDVAGEGTGLRVRRGRTDMVIEWNATLTARVVPKTQTYFKDASRRQHMLLLPFGTELEYTVRFADVAALDVTAAVTPRTRGGKVHLSVAATNDNTFPVDVAIATAYGDKTFRNVVPGKTVSASINTRLTSVPAGVATITATGVVHGETVTATRSADYGAFPAAP</sequence>
<protein>
    <submittedName>
        <fullName evidence="1">Uncharacterized protein</fullName>
    </submittedName>
</protein>
<dbReference type="GO" id="GO:0005975">
    <property type="term" value="P:carbohydrate metabolic process"/>
    <property type="evidence" value="ECO:0007669"/>
    <property type="project" value="InterPro"/>
</dbReference>
<dbReference type="InterPro" id="IPR008928">
    <property type="entry name" value="6-hairpin_glycosidase_sf"/>
</dbReference>
<accession>A0A5M3XAD5</accession>
<keyword evidence="2" id="KW-1185">Reference proteome</keyword>
<dbReference type="RefSeq" id="WP_344315882.1">
    <property type="nucleotide sequence ID" value="NZ_BAAAHM010000001.1"/>
</dbReference>
<dbReference type="EMBL" id="BLAF01000004">
    <property type="protein sequence ID" value="GES17606.1"/>
    <property type="molecule type" value="Genomic_DNA"/>
</dbReference>
<gene>
    <name evidence="1" type="ORF">Aple_005010</name>
</gene>
<proteinExistence type="predicted"/>
<dbReference type="Proteomes" id="UP000377595">
    <property type="component" value="Unassembled WGS sequence"/>
</dbReference>
<dbReference type="AlphaFoldDB" id="A0A5M3XAD5"/>
<reference evidence="1 2" key="1">
    <citation type="submission" date="2019-10" db="EMBL/GenBank/DDBJ databases">
        <title>Whole genome shotgun sequence of Acrocarpospora pleiomorpha NBRC 16267.</title>
        <authorList>
            <person name="Ichikawa N."/>
            <person name="Kimura A."/>
            <person name="Kitahashi Y."/>
            <person name="Komaki H."/>
            <person name="Oguchi A."/>
        </authorList>
    </citation>
    <scope>NUCLEOTIDE SEQUENCE [LARGE SCALE GENOMIC DNA]</scope>
    <source>
        <strain evidence="1 2">NBRC 16267</strain>
    </source>
</reference>
<dbReference type="PROSITE" id="PS51318">
    <property type="entry name" value="TAT"/>
    <property type="match status" value="1"/>
</dbReference>
<evidence type="ECO:0000313" key="2">
    <source>
        <dbReference type="Proteomes" id="UP000377595"/>
    </source>
</evidence>
<evidence type="ECO:0000313" key="1">
    <source>
        <dbReference type="EMBL" id="GES17606.1"/>
    </source>
</evidence>
<name>A0A5M3XAD5_9ACTN</name>